<dbReference type="GO" id="GO:0000981">
    <property type="term" value="F:DNA-binding transcription factor activity, RNA polymerase II-specific"/>
    <property type="evidence" value="ECO:0007669"/>
    <property type="project" value="TreeGrafter"/>
</dbReference>
<dbReference type="PROSITE" id="PS51061">
    <property type="entry name" value="R3H"/>
    <property type="match status" value="1"/>
</dbReference>
<dbReference type="InterPro" id="IPR000967">
    <property type="entry name" value="Znf_NFX1"/>
</dbReference>
<dbReference type="InParanoid" id="B0W1A0"/>
<dbReference type="Gene3D" id="3.30.1370.50">
    <property type="entry name" value="R3H-like domain"/>
    <property type="match status" value="1"/>
</dbReference>
<feature type="compositionally biased region" description="Low complexity" evidence="11">
    <location>
        <begin position="66"/>
        <end position="78"/>
    </location>
</feature>
<keyword evidence="7" id="KW-0805">Transcription regulation</keyword>
<dbReference type="InterPro" id="IPR001374">
    <property type="entry name" value="R3H_dom"/>
</dbReference>
<dbReference type="SMART" id="SM00393">
    <property type="entry name" value="R3H"/>
    <property type="match status" value="1"/>
</dbReference>
<dbReference type="eggNOG" id="KOG1952">
    <property type="taxonomic scope" value="Eukaryota"/>
</dbReference>
<dbReference type="AlphaFoldDB" id="B0W1A0"/>
<dbReference type="CDD" id="cd02643">
    <property type="entry name" value="R3H_NF-X1"/>
    <property type="match status" value="1"/>
</dbReference>
<dbReference type="VEuPathDB" id="VectorBase:CQUJHB003031"/>
<feature type="region of interest" description="Disordered" evidence="11">
    <location>
        <begin position="1"/>
        <end position="239"/>
    </location>
</feature>
<feature type="domain" description="R3H" evidence="13">
    <location>
        <begin position="893"/>
        <end position="958"/>
    </location>
</feature>
<protein>
    <submittedName>
        <fullName evidence="14">Shuttle craft</fullName>
    </submittedName>
</protein>
<dbReference type="PANTHER" id="PTHR12360:SF12">
    <property type="entry name" value="TRANSCRIPTIONAL REPRESSOR NF-X1"/>
    <property type="match status" value="1"/>
</dbReference>
<feature type="compositionally biased region" description="Polar residues" evidence="11">
    <location>
        <begin position="14"/>
        <end position="34"/>
    </location>
</feature>
<evidence type="ECO:0000256" key="8">
    <source>
        <dbReference type="ARBA" id="ARBA00023163"/>
    </source>
</evidence>
<dbReference type="SMART" id="SM00438">
    <property type="entry name" value="ZnF_NFX"/>
    <property type="match status" value="9"/>
</dbReference>
<dbReference type="InterPro" id="IPR034078">
    <property type="entry name" value="NFX1_fam"/>
</dbReference>
<dbReference type="InterPro" id="IPR001841">
    <property type="entry name" value="Znf_RING"/>
</dbReference>
<evidence type="ECO:0000256" key="3">
    <source>
        <dbReference type="ARBA" id="ARBA00022723"/>
    </source>
</evidence>
<keyword evidence="6" id="KW-0862">Zinc</keyword>
<dbReference type="CDD" id="cd06008">
    <property type="entry name" value="NF-X1-zinc-finger"/>
    <property type="match status" value="6"/>
</dbReference>
<dbReference type="SUPFAM" id="SSF82708">
    <property type="entry name" value="R3H domain"/>
    <property type="match status" value="1"/>
</dbReference>
<dbReference type="VEuPathDB" id="VectorBase:CPIJ000861"/>
<evidence type="ECO:0000256" key="5">
    <source>
        <dbReference type="ARBA" id="ARBA00022771"/>
    </source>
</evidence>
<evidence type="ECO:0000256" key="6">
    <source>
        <dbReference type="ARBA" id="ARBA00022833"/>
    </source>
</evidence>
<dbReference type="GO" id="GO:0000977">
    <property type="term" value="F:RNA polymerase II transcription regulatory region sequence-specific DNA binding"/>
    <property type="evidence" value="ECO:0007669"/>
    <property type="project" value="TreeGrafter"/>
</dbReference>
<comment type="subcellular location">
    <subcellularLocation>
        <location evidence="1">Nucleus</location>
    </subcellularLocation>
</comment>
<keyword evidence="8" id="KW-0804">Transcription</keyword>
<dbReference type="InterPro" id="IPR034076">
    <property type="entry name" value="R3H_NF-X1"/>
</dbReference>
<proteinExistence type="inferred from homology"/>
<evidence type="ECO:0000256" key="9">
    <source>
        <dbReference type="ARBA" id="ARBA00023242"/>
    </source>
</evidence>
<evidence type="ECO:0000256" key="11">
    <source>
        <dbReference type="SAM" id="MobiDB-lite"/>
    </source>
</evidence>
<reference evidence="15" key="2">
    <citation type="submission" date="2021-02" db="UniProtKB">
        <authorList>
            <consortium name="EnsemblMetazoa"/>
        </authorList>
    </citation>
    <scope>IDENTIFICATION</scope>
    <source>
        <strain evidence="15">JHB</strain>
    </source>
</reference>
<dbReference type="STRING" id="7176.B0W1A0"/>
<dbReference type="OrthoDB" id="6512771at2759"/>
<dbReference type="GO" id="GO:0000122">
    <property type="term" value="P:negative regulation of transcription by RNA polymerase II"/>
    <property type="evidence" value="ECO:0007669"/>
    <property type="project" value="TreeGrafter"/>
</dbReference>
<dbReference type="HOGENOM" id="CLU_005714_1_0_1"/>
<evidence type="ECO:0000256" key="4">
    <source>
        <dbReference type="ARBA" id="ARBA00022737"/>
    </source>
</evidence>
<comment type="similarity">
    <text evidence="2">Belongs to the NFX1 family.</text>
</comment>
<evidence type="ECO:0000313" key="14">
    <source>
        <dbReference type="EMBL" id="EDS44970.1"/>
    </source>
</evidence>
<dbReference type="Proteomes" id="UP000002320">
    <property type="component" value="Unassembled WGS sequence"/>
</dbReference>
<feature type="compositionally biased region" description="Low complexity" evidence="11">
    <location>
        <begin position="1"/>
        <end position="13"/>
    </location>
</feature>
<evidence type="ECO:0000259" key="13">
    <source>
        <dbReference type="PROSITE" id="PS51061"/>
    </source>
</evidence>
<dbReference type="OMA" id="KCAAVCH"/>
<evidence type="ECO:0000313" key="15">
    <source>
        <dbReference type="EnsemblMetazoa" id="CPIJ000861-PA"/>
    </source>
</evidence>
<dbReference type="KEGG" id="cqu:CpipJ_CPIJ000861"/>
<gene>
    <name evidence="15" type="primary">6031773</name>
    <name evidence="14" type="ORF">CpipJ_CPIJ000861</name>
</gene>
<dbReference type="InterPro" id="IPR036867">
    <property type="entry name" value="R3H_dom_sf"/>
</dbReference>
<keyword evidence="4" id="KW-0677">Repeat</keyword>
<dbReference type="SUPFAM" id="SSF57850">
    <property type="entry name" value="RING/U-box"/>
    <property type="match status" value="1"/>
</dbReference>
<keyword evidence="5 10" id="KW-0863">Zinc-finger</keyword>
<evidence type="ECO:0000256" key="10">
    <source>
        <dbReference type="PROSITE-ProRule" id="PRU00175"/>
    </source>
</evidence>
<dbReference type="EnsemblMetazoa" id="CPIJ000861-RA">
    <property type="protein sequence ID" value="CPIJ000861-PA"/>
    <property type="gene ID" value="CPIJ000861"/>
</dbReference>
<keyword evidence="9" id="KW-0539">Nucleus</keyword>
<organism>
    <name type="scientific">Culex quinquefasciatus</name>
    <name type="common">Southern house mosquito</name>
    <name type="synonym">Culex pungens</name>
    <dbReference type="NCBI Taxonomy" id="7176"/>
    <lineage>
        <taxon>Eukaryota</taxon>
        <taxon>Metazoa</taxon>
        <taxon>Ecdysozoa</taxon>
        <taxon>Arthropoda</taxon>
        <taxon>Hexapoda</taxon>
        <taxon>Insecta</taxon>
        <taxon>Pterygota</taxon>
        <taxon>Neoptera</taxon>
        <taxon>Endopterygota</taxon>
        <taxon>Diptera</taxon>
        <taxon>Nematocera</taxon>
        <taxon>Culicoidea</taxon>
        <taxon>Culicidae</taxon>
        <taxon>Culicinae</taxon>
        <taxon>Culicini</taxon>
        <taxon>Culex</taxon>
        <taxon>Culex</taxon>
    </lineage>
</organism>
<feature type="compositionally biased region" description="Low complexity" evidence="11">
    <location>
        <begin position="99"/>
        <end position="110"/>
    </location>
</feature>
<feature type="compositionally biased region" description="Gly residues" evidence="11">
    <location>
        <begin position="79"/>
        <end position="92"/>
    </location>
</feature>
<dbReference type="EMBL" id="DS231821">
    <property type="protein sequence ID" value="EDS44970.1"/>
    <property type="molecule type" value="Genomic_DNA"/>
</dbReference>
<evidence type="ECO:0000256" key="2">
    <source>
        <dbReference type="ARBA" id="ARBA00007269"/>
    </source>
</evidence>
<keyword evidence="16" id="KW-1185">Reference proteome</keyword>
<feature type="compositionally biased region" description="Gly residues" evidence="11">
    <location>
        <begin position="172"/>
        <end position="194"/>
    </location>
</feature>
<dbReference type="Pfam" id="PF01422">
    <property type="entry name" value="zf-NF-X1"/>
    <property type="match status" value="7"/>
</dbReference>
<feature type="compositionally biased region" description="Basic and acidic residues" evidence="11">
    <location>
        <begin position="130"/>
        <end position="141"/>
    </location>
</feature>
<dbReference type="Pfam" id="PF01424">
    <property type="entry name" value="R3H"/>
    <property type="match status" value="1"/>
</dbReference>
<dbReference type="PANTHER" id="PTHR12360">
    <property type="entry name" value="NUCLEAR TRANSCRIPTION FACTOR, X-BOX BINDING 1 NFX1"/>
    <property type="match status" value="1"/>
</dbReference>
<reference evidence="14" key="1">
    <citation type="submission" date="2007-03" db="EMBL/GenBank/DDBJ databases">
        <title>Annotation of Culex pipiens quinquefasciatus.</title>
        <authorList>
            <consortium name="The Broad Institute Genome Sequencing Platform"/>
            <person name="Atkinson P.W."/>
            <person name="Hemingway J."/>
            <person name="Christensen B.M."/>
            <person name="Higgs S."/>
            <person name="Kodira C."/>
            <person name="Hannick L."/>
            <person name="Megy K."/>
            <person name="O'Leary S."/>
            <person name="Pearson M."/>
            <person name="Haas B.J."/>
            <person name="Mauceli E."/>
            <person name="Wortman J.R."/>
            <person name="Lee N.H."/>
            <person name="Guigo R."/>
            <person name="Stanke M."/>
            <person name="Alvarado L."/>
            <person name="Amedeo P."/>
            <person name="Antoine C.H."/>
            <person name="Arensburger P."/>
            <person name="Bidwell S.L."/>
            <person name="Crawford M."/>
            <person name="Camaro F."/>
            <person name="Devon K."/>
            <person name="Engels R."/>
            <person name="Hammond M."/>
            <person name="Howarth C."/>
            <person name="Koehrsen M."/>
            <person name="Lawson D."/>
            <person name="Montgomery P."/>
            <person name="Nene V."/>
            <person name="Nusbaum C."/>
            <person name="Puiu D."/>
            <person name="Romero-Severson J."/>
            <person name="Severson D.W."/>
            <person name="Shumway M."/>
            <person name="Sisk P."/>
            <person name="Stolte C."/>
            <person name="Zeng Q."/>
            <person name="Eisenstadt E."/>
            <person name="Fraser-Liggett C."/>
            <person name="Strausberg R."/>
            <person name="Galagan J."/>
            <person name="Birren B."/>
            <person name="Collins F.H."/>
        </authorList>
    </citation>
    <scope>NUCLEOTIDE SEQUENCE [LARGE SCALE GENOMIC DNA]</scope>
    <source>
        <strain evidence="14">JHB</strain>
    </source>
</reference>
<dbReference type="PROSITE" id="PS50089">
    <property type="entry name" value="ZF_RING_2"/>
    <property type="match status" value="1"/>
</dbReference>
<dbReference type="GO" id="GO:0008270">
    <property type="term" value="F:zinc ion binding"/>
    <property type="evidence" value="ECO:0007669"/>
    <property type="project" value="UniProtKB-KW"/>
</dbReference>
<feature type="compositionally biased region" description="Low complexity" evidence="11">
    <location>
        <begin position="35"/>
        <end position="53"/>
    </location>
</feature>
<dbReference type="FunCoup" id="B0W1A0">
    <property type="interactions" value="2800"/>
</dbReference>
<name>B0W1A0_CULQU</name>
<evidence type="ECO:0000256" key="1">
    <source>
        <dbReference type="ARBA" id="ARBA00004123"/>
    </source>
</evidence>
<accession>B0W1A0</accession>
<evidence type="ECO:0000256" key="7">
    <source>
        <dbReference type="ARBA" id="ARBA00023015"/>
    </source>
</evidence>
<sequence length="1001" mass="110979">MANAGEGSSSGSGRQQNHQSFEQFISQFNNRTSIQPQQQQGGAGSSSHVESSSLKPTAAEFVPRWQNEPGQPRGQPQENGGGGGRGGNGNNGGVRRQYNEGGPRWNNGGRRNNRGGGGGDDYGRNRRGRNFNDSRDDRTPDDGGGFYEQDRPQRQQRNHHQQQQHQQQQQSNGGGRWKGNAGGGRFRNGGGGRGPKNEREQGPMGNGGEEHQRQVEPVSSAPERKERRPNGYQRQRARQEKLEANIISKCSQREKLIRELDSCRVECLVCCELVRPTQSVWSCLNCYHILHLNCTTKWANSSQSDDGWRCPACQNVSKKIPRDYYCFCGKQKNPQYNRSDVAHSCGELCGREDLCEHPCTLLCHPGPCPPCQAMVQRSCGCGRTTKPLQCSQKDDIACEAICAKPLNCGIHTCQQKCHVGDCAECGETLEHECHCGKQKKQVTCTVSNLDNTRFCCEAVCDAQLSCNNHACTKVCHAGPCGECVLSPTLVTSCPCGKQAIVKGERKSCLDPIPICKAVCGKQLPCGSPGAHHVCSAKCHLDECPPCNKTTMVKCRCGHMDQQIKCKQLQTRADDARCKKRCSRMRSCAKHKCNQECCIDYDHICTKTCSQALTCGRHRCDKPCHRGSCSTCHRVSFDELTCECGAAVIFPPVPCGTSKPPCNKPCSRQHPCSHPVLHNCHSEPNCPPCVVLTTQHCYGKHEQRKTIPCYQSSFSCGLACAKQLPCGRHTCIKPCHENGCQSNAAEPEVCRQSCTKTRTTCAHQCKAPCHEGECPPDLPCREMVEVTCECGNRKQMRTCHDFSKEYRRITSAQLASSMQEMQRGGSVELSDILGTGKPKSNKTLECNDECRTLERNRRLAIGLQIRNPDLSSKLQPNYSEFLRTYAKKDPALIKMIHDRLSELVKLAKESKHQKSRSFSFPVMNREKRHVVHEMCGMFGIESVAYDAEPNRNVVATADRFKSWLPSMSLLEVIQRENGQRRVIVPNLNAWGRTANSTSSAAK</sequence>
<evidence type="ECO:0000313" key="16">
    <source>
        <dbReference type="Proteomes" id="UP000002320"/>
    </source>
</evidence>
<feature type="domain" description="RING-type" evidence="12">
    <location>
        <begin position="267"/>
        <end position="314"/>
    </location>
</feature>
<evidence type="ECO:0000259" key="12">
    <source>
        <dbReference type="PROSITE" id="PS50089"/>
    </source>
</evidence>
<keyword evidence="3" id="KW-0479">Metal-binding</keyword>
<dbReference type="GO" id="GO:0005634">
    <property type="term" value="C:nucleus"/>
    <property type="evidence" value="ECO:0007669"/>
    <property type="project" value="UniProtKB-SubCell"/>
</dbReference>